<sequence>MIPAKNLNIILHNKLEDLINLTNERRNRLPSYKIIVESRWT</sequence>
<dbReference type="STRING" id="641524.ADICYQ_0800"/>
<evidence type="ECO:0000313" key="2">
    <source>
        <dbReference type="Proteomes" id="UP000014974"/>
    </source>
</evidence>
<organism evidence="1 2">
    <name type="scientific">Cyclobacterium qasimii M12-11B</name>
    <dbReference type="NCBI Taxonomy" id="641524"/>
    <lineage>
        <taxon>Bacteria</taxon>
        <taxon>Pseudomonadati</taxon>
        <taxon>Bacteroidota</taxon>
        <taxon>Cytophagia</taxon>
        <taxon>Cytophagales</taxon>
        <taxon>Cyclobacteriaceae</taxon>
        <taxon>Cyclobacterium</taxon>
    </lineage>
</organism>
<evidence type="ECO:0000313" key="1">
    <source>
        <dbReference type="EMBL" id="EPR70804.1"/>
    </source>
</evidence>
<dbReference type="EMBL" id="ATNM01000035">
    <property type="protein sequence ID" value="EPR70804.1"/>
    <property type="molecule type" value="Genomic_DNA"/>
</dbReference>
<name>S7WVM8_9BACT</name>
<comment type="caution">
    <text evidence="1">The sequence shown here is derived from an EMBL/GenBank/DDBJ whole genome shotgun (WGS) entry which is preliminary data.</text>
</comment>
<accession>S7WVM8</accession>
<reference evidence="1 2" key="1">
    <citation type="journal article" date="2013" name="Genome Announc.">
        <title>Draft Genome Sequence of Cyclobacterium qasimii Strain M12-11BT, Isolated from Arctic Marine Sediment.</title>
        <authorList>
            <person name="Shivaji S."/>
            <person name="Ara S."/>
            <person name="Singh A."/>
            <person name="Kumar Pinnaka A."/>
        </authorList>
    </citation>
    <scope>NUCLEOTIDE SEQUENCE [LARGE SCALE GENOMIC DNA]</scope>
    <source>
        <strain evidence="1 2">M12-11B</strain>
    </source>
</reference>
<gene>
    <name evidence="1" type="ORF">ADICYQ_0800</name>
</gene>
<protein>
    <submittedName>
        <fullName evidence="1">Uncharacterized protein</fullName>
    </submittedName>
</protein>
<dbReference type="AlphaFoldDB" id="S7WVM8"/>
<proteinExistence type="predicted"/>
<dbReference type="Proteomes" id="UP000014974">
    <property type="component" value="Unassembled WGS sequence"/>
</dbReference>